<evidence type="ECO:0000256" key="1">
    <source>
        <dbReference type="ARBA" id="ARBA00006432"/>
    </source>
</evidence>
<dbReference type="GO" id="GO:0006631">
    <property type="term" value="P:fatty acid metabolic process"/>
    <property type="evidence" value="ECO:0007669"/>
    <property type="project" value="TreeGrafter"/>
</dbReference>
<dbReference type="PANTHER" id="PTHR43201">
    <property type="entry name" value="ACYL-COA SYNTHETASE"/>
    <property type="match status" value="1"/>
</dbReference>
<dbReference type="Pfam" id="PF00501">
    <property type="entry name" value="AMP-binding"/>
    <property type="match status" value="1"/>
</dbReference>
<dbReference type="AlphaFoldDB" id="A0A2W5GUM0"/>
<dbReference type="GO" id="GO:0031956">
    <property type="term" value="F:medium-chain fatty acid-CoA ligase activity"/>
    <property type="evidence" value="ECO:0007669"/>
    <property type="project" value="TreeGrafter"/>
</dbReference>
<proteinExistence type="inferred from homology"/>
<gene>
    <name evidence="4" type="ORF">DI598_07555</name>
</gene>
<evidence type="ECO:0000313" key="4">
    <source>
        <dbReference type="EMBL" id="PZP49556.1"/>
    </source>
</evidence>
<dbReference type="PANTHER" id="PTHR43201:SF5">
    <property type="entry name" value="MEDIUM-CHAIN ACYL-COA LIGASE ACSF2, MITOCHONDRIAL"/>
    <property type="match status" value="1"/>
</dbReference>
<dbReference type="InterPro" id="IPR020845">
    <property type="entry name" value="AMP-binding_CS"/>
</dbReference>
<feature type="non-terminal residue" evidence="4">
    <location>
        <position position="306"/>
    </location>
</feature>
<feature type="domain" description="AMP-dependent synthetase/ligase" evidence="3">
    <location>
        <begin position="25"/>
        <end position="304"/>
    </location>
</feature>
<dbReference type="SUPFAM" id="SSF56801">
    <property type="entry name" value="Acetyl-CoA synthetase-like"/>
    <property type="match status" value="1"/>
</dbReference>
<reference evidence="4 5" key="1">
    <citation type="submission" date="2017-11" db="EMBL/GenBank/DDBJ databases">
        <title>Infants hospitalized years apart are colonized by the same room-sourced microbial strains.</title>
        <authorList>
            <person name="Brooks B."/>
            <person name="Olm M.R."/>
            <person name="Firek B.A."/>
            <person name="Baker R."/>
            <person name="Thomas B.C."/>
            <person name="Morowitz M.J."/>
            <person name="Banfield J.F."/>
        </authorList>
    </citation>
    <scope>NUCLEOTIDE SEQUENCE [LARGE SCALE GENOMIC DNA]</scope>
    <source>
        <strain evidence="4">S2_009_000_R2_76</strain>
    </source>
</reference>
<protein>
    <submittedName>
        <fullName evidence="4">AMP-binding protein</fullName>
    </submittedName>
</protein>
<dbReference type="Proteomes" id="UP000249645">
    <property type="component" value="Unassembled WGS sequence"/>
</dbReference>
<dbReference type="EMBL" id="QFOI01000106">
    <property type="protein sequence ID" value="PZP49556.1"/>
    <property type="molecule type" value="Genomic_DNA"/>
</dbReference>
<evidence type="ECO:0000259" key="3">
    <source>
        <dbReference type="Pfam" id="PF00501"/>
    </source>
</evidence>
<evidence type="ECO:0000313" key="5">
    <source>
        <dbReference type="Proteomes" id="UP000249645"/>
    </source>
</evidence>
<comment type="similarity">
    <text evidence="1">Belongs to the ATP-dependent AMP-binding enzyme family.</text>
</comment>
<accession>A0A2W5GUM0</accession>
<dbReference type="Gene3D" id="3.40.50.980">
    <property type="match status" value="2"/>
</dbReference>
<keyword evidence="2" id="KW-0436">Ligase</keyword>
<evidence type="ECO:0000256" key="2">
    <source>
        <dbReference type="ARBA" id="ARBA00022598"/>
    </source>
</evidence>
<dbReference type="InterPro" id="IPR000873">
    <property type="entry name" value="AMP-dep_synth/lig_dom"/>
</dbReference>
<organism evidence="4 5">
    <name type="scientific">Pseudopedobacter saltans</name>
    <dbReference type="NCBI Taxonomy" id="151895"/>
    <lineage>
        <taxon>Bacteria</taxon>
        <taxon>Pseudomonadati</taxon>
        <taxon>Bacteroidota</taxon>
        <taxon>Sphingobacteriia</taxon>
        <taxon>Sphingobacteriales</taxon>
        <taxon>Sphingobacteriaceae</taxon>
        <taxon>Pseudopedobacter</taxon>
    </lineage>
</organism>
<comment type="caution">
    <text evidence="4">The sequence shown here is derived from an EMBL/GenBank/DDBJ whole genome shotgun (WGS) entry which is preliminary data.</text>
</comment>
<name>A0A2W5GUM0_9SPHI</name>
<sequence>MKLRYSYTNGVSEFPLLGDTIGQNFKRTVEQYPNNLALAFPFQNIELTYQEFWDKTTQLAKSLLATGLANGDRVGIWAPNRYEWTIVQYATARIGLVLVNVNPAYREKELVYVLNQSGCRMLIAANSFKTSFYEELWKSAKSSCPEVKYSCFLDTEWDDLLKKADVVSDEELQKAEELVQFDDPVNIQYTSGTTGFPKGVTLSHHNIQNNGYFIGRRLHYTHEDSVCIPVPFYHCFGMVIGNLACTSCGATMVVPSEAFEPEITLQMVEKYKCTSLYGVPTMFIAELNLPSFAKYDLTSLRTGVMA</sequence>
<dbReference type="PROSITE" id="PS00455">
    <property type="entry name" value="AMP_BINDING"/>
    <property type="match status" value="1"/>
</dbReference>